<dbReference type="AlphaFoldDB" id="U4LVR0"/>
<accession>U4LVR0</accession>
<keyword evidence="2" id="KW-1185">Reference proteome</keyword>
<dbReference type="Proteomes" id="UP000018144">
    <property type="component" value="Unassembled WGS sequence"/>
</dbReference>
<dbReference type="EMBL" id="HF935907">
    <property type="protein sequence ID" value="CCX32766.1"/>
    <property type="molecule type" value="Genomic_DNA"/>
</dbReference>
<name>U4LVR0_PYROM</name>
<proteinExistence type="predicted"/>
<evidence type="ECO:0000313" key="1">
    <source>
        <dbReference type="EMBL" id="CCX32766.1"/>
    </source>
</evidence>
<evidence type="ECO:0000313" key="2">
    <source>
        <dbReference type="Proteomes" id="UP000018144"/>
    </source>
</evidence>
<protein>
    <submittedName>
        <fullName evidence="1">Uncharacterized protein</fullName>
    </submittedName>
</protein>
<organism evidence="1 2">
    <name type="scientific">Pyronema omphalodes (strain CBS 100304)</name>
    <name type="common">Pyronema confluens</name>
    <dbReference type="NCBI Taxonomy" id="1076935"/>
    <lineage>
        <taxon>Eukaryota</taxon>
        <taxon>Fungi</taxon>
        <taxon>Dikarya</taxon>
        <taxon>Ascomycota</taxon>
        <taxon>Pezizomycotina</taxon>
        <taxon>Pezizomycetes</taxon>
        <taxon>Pezizales</taxon>
        <taxon>Pyronemataceae</taxon>
        <taxon>Pyronema</taxon>
    </lineage>
</organism>
<gene>
    <name evidence="1" type="ORF">PCON_13617</name>
</gene>
<reference evidence="1 2" key="1">
    <citation type="journal article" date="2013" name="PLoS Genet.">
        <title>The genome and development-dependent transcriptomes of Pyronema confluens: a window into fungal evolution.</title>
        <authorList>
            <person name="Traeger S."/>
            <person name="Altegoer F."/>
            <person name="Freitag M."/>
            <person name="Gabaldon T."/>
            <person name="Kempken F."/>
            <person name="Kumar A."/>
            <person name="Marcet-Houben M."/>
            <person name="Poggeler S."/>
            <person name="Stajich J.E."/>
            <person name="Nowrousian M."/>
        </authorList>
    </citation>
    <scope>NUCLEOTIDE SEQUENCE [LARGE SCALE GENOMIC DNA]</scope>
    <source>
        <strain evidence="2">CBS 100304</strain>
        <tissue evidence="1">Vegetative mycelium</tissue>
    </source>
</reference>
<sequence>MEGIEQNVGENAAPATSVTLVAPIPLEMDRIPKSVRPVPAPELMDQNQKDQMRARYCWPVNWPLE</sequence>